<name>A0ACC1DAY9_9NEOP</name>
<keyword evidence="2" id="KW-1185">Reference proteome</keyword>
<accession>A0ACC1DAY9</accession>
<proteinExistence type="predicted"/>
<protein>
    <submittedName>
        <fullName evidence="1">Uncharacterized protein</fullName>
    </submittedName>
</protein>
<dbReference type="Proteomes" id="UP000824533">
    <property type="component" value="Linkage Group LG06"/>
</dbReference>
<reference evidence="1 2" key="1">
    <citation type="journal article" date="2021" name="Front. Genet.">
        <title>Chromosome-Level Genome Assembly Reveals Significant Gene Expansion in the Toll and IMD Signaling Pathways of Dendrolimus kikuchii.</title>
        <authorList>
            <person name="Zhou J."/>
            <person name="Wu P."/>
            <person name="Xiong Z."/>
            <person name="Liu N."/>
            <person name="Zhao N."/>
            <person name="Ji M."/>
            <person name="Qiu Y."/>
            <person name="Yang B."/>
        </authorList>
    </citation>
    <scope>NUCLEOTIDE SEQUENCE [LARGE SCALE GENOMIC DNA]</scope>
    <source>
        <strain evidence="1">Ann1</strain>
    </source>
</reference>
<evidence type="ECO:0000313" key="1">
    <source>
        <dbReference type="EMBL" id="KAJ0180811.1"/>
    </source>
</evidence>
<comment type="caution">
    <text evidence="1">The sequence shown here is derived from an EMBL/GenBank/DDBJ whole genome shotgun (WGS) entry which is preliminary data.</text>
</comment>
<evidence type="ECO:0000313" key="2">
    <source>
        <dbReference type="Proteomes" id="UP000824533"/>
    </source>
</evidence>
<dbReference type="EMBL" id="CM034392">
    <property type="protein sequence ID" value="KAJ0180811.1"/>
    <property type="molecule type" value="Genomic_DNA"/>
</dbReference>
<organism evidence="1 2">
    <name type="scientific">Dendrolimus kikuchii</name>
    <dbReference type="NCBI Taxonomy" id="765133"/>
    <lineage>
        <taxon>Eukaryota</taxon>
        <taxon>Metazoa</taxon>
        <taxon>Ecdysozoa</taxon>
        <taxon>Arthropoda</taxon>
        <taxon>Hexapoda</taxon>
        <taxon>Insecta</taxon>
        <taxon>Pterygota</taxon>
        <taxon>Neoptera</taxon>
        <taxon>Endopterygota</taxon>
        <taxon>Lepidoptera</taxon>
        <taxon>Glossata</taxon>
        <taxon>Ditrysia</taxon>
        <taxon>Bombycoidea</taxon>
        <taxon>Lasiocampidae</taxon>
        <taxon>Dendrolimus</taxon>
    </lineage>
</organism>
<gene>
    <name evidence="1" type="ORF">K1T71_004215</name>
</gene>
<sequence length="152" mass="15855">MLLVSGAVFLLSVAWCSLQQVGSSPPCPVGARRSATPRLWAPAADSHMHTHGAGVGHTCACAALGRVMSGGRWQSNRLRGVRRGGGGGGATGRPPRGPVEPHHKSGARNRERKTAPRSAVALAPRPTRLPPQEPKKADGMGFLHACLSAPPW</sequence>